<dbReference type="SMART" id="SM00271">
    <property type="entry name" value="DnaJ"/>
    <property type="match status" value="1"/>
</dbReference>
<evidence type="ECO:0000313" key="3">
    <source>
        <dbReference type="EMBL" id="AGA82581.1"/>
    </source>
</evidence>
<dbReference type="OrthoDB" id="14669at10239"/>
<dbReference type="Pfam" id="PF02380">
    <property type="entry name" value="Papo_T_antigen"/>
    <property type="match status" value="1"/>
</dbReference>
<dbReference type="EMBL" id="JX520658">
    <property type="protein sequence ID" value="AGA82581.1"/>
    <property type="molecule type" value="Genomic_DNA"/>
</dbReference>
<dbReference type="Gene3D" id="1.10.287.110">
    <property type="entry name" value="DnaJ domain"/>
    <property type="match status" value="1"/>
</dbReference>
<sequence>MDRLFEKSEKDKLLQMLGVGSNCFCNFPLMKQAYKKASKKFHPDKGGNNEQMMLLNSLWQKYQEGIIDMRNSEVCDISIGELLTITLQEHFGSKLREMMLKTPLCIVKGYTSCKCICSLLINQHSQLKEILDKKCLTWGECFCYFCFQLWYGLPHNWDTFELWSAVLAEYPTGLLQLDLSKYGFKIILLF</sequence>
<organism evidence="3 4">
    <name type="scientific">Otomops polyomavirus KY156</name>
    <dbReference type="NCBI Taxonomy" id="2035998"/>
    <lineage>
        <taxon>Viruses</taxon>
        <taxon>Monodnaviria</taxon>
        <taxon>Shotokuvirae</taxon>
        <taxon>Cossaviricota</taxon>
        <taxon>Papovaviricetes</taxon>
        <taxon>Sepolyvirales</taxon>
        <taxon>Polyomaviridae</taxon>
        <taxon>Alphapolyomavirus</taxon>
        <taxon>Alphapolyomavirus secomartiensseni</taxon>
    </lineage>
</organism>
<evidence type="ECO:0000313" key="4">
    <source>
        <dbReference type="Proteomes" id="UP000113604"/>
    </source>
</evidence>
<dbReference type="InterPro" id="IPR003354">
    <property type="entry name" value="Papo_T_antigen"/>
</dbReference>
<dbReference type="InterPro" id="IPR001623">
    <property type="entry name" value="DnaJ_domain"/>
</dbReference>
<accession>L0GC32</accession>
<keyword evidence="4" id="KW-1185">Reference proteome</keyword>
<dbReference type="InterPro" id="IPR036869">
    <property type="entry name" value="J_dom_sf"/>
</dbReference>
<proteinExistence type="predicted"/>
<dbReference type="SUPFAM" id="SSF161240">
    <property type="entry name" value="T-antigen specific domain-like"/>
    <property type="match status" value="1"/>
</dbReference>
<dbReference type="CDD" id="cd06257">
    <property type="entry name" value="DnaJ"/>
    <property type="match status" value="1"/>
</dbReference>
<dbReference type="Gene3D" id="1.20.120.1860">
    <property type="entry name" value="Small t-antigen, unique domain"/>
    <property type="match status" value="1"/>
</dbReference>
<dbReference type="SUPFAM" id="SSF46565">
    <property type="entry name" value="Chaperone J-domain"/>
    <property type="match status" value="1"/>
</dbReference>
<name>L0GC32_9POLY</name>
<dbReference type="GeneID" id="14438934"/>
<dbReference type="Proteomes" id="UP000113604">
    <property type="component" value="Segment"/>
</dbReference>
<feature type="domain" description="J" evidence="2">
    <location>
        <begin position="11"/>
        <end position="67"/>
    </location>
</feature>
<dbReference type="InterPro" id="IPR036092">
    <property type="entry name" value="Papo_T_antigensf"/>
</dbReference>
<dbReference type="RefSeq" id="YP_007346960.1">
    <property type="nucleotide sequence ID" value="NC_020066.1"/>
</dbReference>
<keyword evidence="1" id="KW-0244">Early protein</keyword>
<evidence type="ECO:0000259" key="2">
    <source>
        <dbReference type="SMART" id="SM00271"/>
    </source>
</evidence>
<reference evidence="3 4" key="1">
    <citation type="journal article" date="2013" name="J. Gen. Virol.">
        <title>Discovery of diverse polyomaviruses in bats and the evolutionary history of the Polyomaviridae.</title>
        <authorList>
            <person name="Tao Y."/>
            <person name="Shi M."/>
            <person name="Conrardy C."/>
            <person name="Kuzmin I.V."/>
            <person name="Recuenco S."/>
            <person name="Agwanda B."/>
            <person name="Alvarez D.A."/>
            <person name="Ellison J.A."/>
            <person name="Gilbert A.T."/>
            <person name="Moran D."/>
            <person name="Niezgoda M."/>
            <person name="Lindblade K.A."/>
            <person name="Holmes E.C."/>
            <person name="Breiman R.F."/>
            <person name="Rupprecht C.E."/>
            <person name="Tong S."/>
        </authorList>
    </citation>
    <scope>NUCLEOTIDE SEQUENCE [LARGE SCALE GENOMIC DNA]</scope>
    <source>
        <strain evidence="3">KY156</strain>
    </source>
</reference>
<evidence type="ECO:0000256" key="1">
    <source>
        <dbReference type="ARBA" id="ARBA00022518"/>
    </source>
</evidence>
<protein>
    <submittedName>
        <fullName evidence="3">Small T antigen</fullName>
    </submittedName>
</protein>
<dbReference type="KEGG" id="vg:14438934"/>